<dbReference type="EMBL" id="AFAR01000216">
    <property type="protein sequence ID" value="EGF25662.1"/>
    <property type="molecule type" value="Genomic_DNA"/>
</dbReference>
<evidence type="ECO:0000256" key="5">
    <source>
        <dbReference type="ARBA" id="ARBA00022750"/>
    </source>
</evidence>
<accession>F2AXE9</accession>
<dbReference type="HAMAP" id="MF_00161">
    <property type="entry name" value="LspA"/>
    <property type="match status" value="1"/>
</dbReference>
<dbReference type="PANTHER" id="PTHR33695:SF1">
    <property type="entry name" value="LIPOPROTEIN SIGNAL PEPTIDASE"/>
    <property type="match status" value="1"/>
</dbReference>
<comment type="similarity">
    <text evidence="1 9 10">Belongs to the peptidase A8 family.</text>
</comment>
<dbReference type="PANTHER" id="PTHR33695">
    <property type="entry name" value="LIPOPROTEIN SIGNAL PEPTIDASE"/>
    <property type="match status" value="1"/>
</dbReference>
<evidence type="ECO:0000256" key="7">
    <source>
        <dbReference type="ARBA" id="ARBA00022989"/>
    </source>
</evidence>
<keyword evidence="8 9" id="KW-0472">Membrane</keyword>
<dbReference type="PATRIC" id="fig|991778.3.peg.4660"/>
<keyword evidence="5 9" id="KW-0064">Aspartyl protease</keyword>
<evidence type="ECO:0000313" key="12">
    <source>
        <dbReference type="EMBL" id="EGF25662.1"/>
    </source>
</evidence>
<comment type="function">
    <text evidence="9">This protein specifically catalyzes the removal of signal peptides from prolipoproteins.</text>
</comment>
<gene>
    <name evidence="9" type="primary">lspA</name>
    <name evidence="12" type="ORF">RBWH47_01857</name>
</gene>
<feature type="transmembrane region" description="Helical" evidence="9">
    <location>
        <begin position="136"/>
        <end position="154"/>
    </location>
</feature>
<feature type="transmembrane region" description="Helical" evidence="9">
    <location>
        <begin position="110"/>
        <end position="129"/>
    </location>
</feature>
<comment type="subcellular location">
    <subcellularLocation>
        <location evidence="9">Cell membrane</location>
        <topology evidence="9">Multi-pass membrane protein</topology>
    </subcellularLocation>
</comment>
<keyword evidence="7 9" id="KW-1133">Transmembrane helix</keyword>
<comment type="catalytic activity">
    <reaction evidence="9">
        <text>Release of signal peptides from bacterial membrane prolipoproteins. Hydrolyzes -Xaa-Yaa-Zaa-|-(S,diacylglyceryl)Cys-, in which Xaa is hydrophobic (preferably Leu), and Yaa (Ala or Ser) and Zaa (Gly or Ala) have small, neutral side chains.</text>
        <dbReference type="EC" id="3.4.23.36"/>
    </reaction>
</comment>
<feature type="active site" evidence="9">
    <location>
        <position position="175"/>
    </location>
</feature>
<protein>
    <recommendedName>
        <fullName evidence="9">Lipoprotein signal peptidase</fullName>
        <ecNumber evidence="9">3.4.23.36</ecNumber>
    </recommendedName>
    <alternativeName>
        <fullName evidence="9">Prolipoprotein signal peptidase</fullName>
    </alternativeName>
    <alternativeName>
        <fullName evidence="9">Signal peptidase II</fullName>
        <shortName evidence="9">SPase II</shortName>
    </alternativeName>
</protein>
<evidence type="ECO:0000256" key="9">
    <source>
        <dbReference type="HAMAP-Rule" id="MF_00161"/>
    </source>
</evidence>
<keyword evidence="6 9" id="KW-0378">Hydrolase</keyword>
<keyword evidence="12" id="KW-0449">Lipoprotein</keyword>
<dbReference type="Pfam" id="PF01252">
    <property type="entry name" value="Peptidase_A8"/>
    <property type="match status" value="1"/>
</dbReference>
<dbReference type="GO" id="GO:0006508">
    <property type="term" value="P:proteolysis"/>
    <property type="evidence" value="ECO:0007669"/>
    <property type="project" value="UniProtKB-KW"/>
</dbReference>
<comment type="caution">
    <text evidence="12">The sequence shown here is derived from an EMBL/GenBank/DDBJ whole genome shotgun (WGS) entry which is preliminary data.</text>
</comment>
<comment type="pathway">
    <text evidence="9">Protein modification; lipoprotein biosynthesis (signal peptide cleavage).</text>
</comment>
<evidence type="ECO:0000256" key="10">
    <source>
        <dbReference type="RuleBase" id="RU004181"/>
    </source>
</evidence>
<evidence type="ECO:0000256" key="6">
    <source>
        <dbReference type="ARBA" id="ARBA00022801"/>
    </source>
</evidence>
<sequence length="242" mass="26156">MKHPEQALSASRSSIWPARMNSAKVNPSGHAPTPAPTASQGPAFPASRYALFFGLAIAGGALDLWSKEAIFRWRGLPGTQDVHWIIEGYFGIETAVNIGAVFGLGAGQGLVFAAISVFAAAAIIAWLFFFNAARSCWLTFALGCITGGIIGNLYDRLGFWWKPGLPDQWQSGVRDWILWQASDQWKWPNFNIADSLLVTGAIMLLVQSFFFPPPPHGEADGNELPGRRAPDEPTEGTKPAAS</sequence>
<evidence type="ECO:0000256" key="11">
    <source>
        <dbReference type="SAM" id="MobiDB-lite"/>
    </source>
</evidence>
<reference evidence="12 13" key="1">
    <citation type="journal article" date="2013" name="Mar. Genomics">
        <title>Expression of sulfatases in Rhodopirellula baltica and the diversity of sulfatases in the genus Rhodopirellula.</title>
        <authorList>
            <person name="Wegner C.E."/>
            <person name="Richter-Heitmann T."/>
            <person name="Klindworth A."/>
            <person name="Klockow C."/>
            <person name="Richter M."/>
            <person name="Achstetter T."/>
            <person name="Glockner F.O."/>
            <person name="Harder J."/>
        </authorList>
    </citation>
    <scope>NUCLEOTIDE SEQUENCE [LARGE SCALE GENOMIC DNA]</scope>
    <source>
        <strain evidence="12 13">WH47</strain>
    </source>
</reference>
<dbReference type="GO" id="GO:0004190">
    <property type="term" value="F:aspartic-type endopeptidase activity"/>
    <property type="evidence" value="ECO:0007669"/>
    <property type="project" value="UniProtKB-UniRule"/>
</dbReference>
<dbReference type="AlphaFoldDB" id="F2AXE9"/>
<feature type="transmembrane region" description="Helical" evidence="9">
    <location>
        <begin position="86"/>
        <end position="104"/>
    </location>
</feature>
<evidence type="ECO:0000256" key="8">
    <source>
        <dbReference type="ARBA" id="ARBA00023136"/>
    </source>
</evidence>
<dbReference type="EC" id="3.4.23.36" evidence="9"/>
<dbReference type="GO" id="GO:0005886">
    <property type="term" value="C:plasma membrane"/>
    <property type="evidence" value="ECO:0007669"/>
    <property type="project" value="UniProtKB-SubCell"/>
</dbReference>
<evidence type="ECO:0000256" key="3">
    <source>
        <dbReference type="ARBA" id="ARBA00022670"/>
    </source>
</evidence>
<proteinExistence type="inferred from homology"/>
<dbReference type="PRINTS" id="PR00781">
    <property type="entry name" value="LIPOSIGPTASE"/>
</dbReference>
<evidence type="ECO:0000256" key="4">
    <source>
        <dbReference type="ARBA" id="ARBA00022692"/>
    </source>
</evidence>
<name>F2AXE9_RHOBT</name>
<comment type="caution">
    <text evidence="9">Lacks conserved residue(s) required for the propagation of feature annotation.</text>
</comment>
<organism evidence="12 13">
    <name type="scientific">Rhodopirellula baltica WH47</name>
    <dbReference type="NCBI Taxonomy" id="991778"/>
    <lineage>
        <taxon>Bacteria</taxon>
        <taxon>Pseudomonadati</taxon>
        <taxon>Planctomycetota</taxon>
        <taxon>Planctomycetia</taxon>
        <taxon>Pirellulales</taxon>
        <taxon>Pirellulaceae</taxon>
        <taxon>Rhodopirellula</taxon>
    </lineage>
</organism>
<keyword evidence="4 9" id="KW-0812">Transmembrane</keyword>
<dbReference type="Proteomes" id="UP000006222">
    <property type="component" value="Unassembled WGS sequence"/>
</dbReference>
<keyword evidence="2 9" id="KW-1003">Cell membrane</keyword>
<evidence type="ECO:0000256" key="2">
    <source>
        <dbReference type="ARBA" id="ARBA00022475"/>
    </source>
</evidence>
<evidence type="ECO:0000313" key="13">
    <source>
        <dbReference type="Proteomes" id="UP000006222"/>
    </source>
</evidence>
<feature type="region of interest" description="Disordered" evidence="11">
    <location>
        <begin position="215"/>
        <end position="242"/>
    </location>
</feature>
<keyword evidence="3 9" id="KW-0645">Protease</keyword>
<feature type="active site" evidence="9">
    <location>
        <position position="194"/>
    </location>
</feature>
<dbReference type="InterPro" id="IPR001872">
    <property type="entry name" value="Peptidase_A8"/>
</dbReference>
<evidence type="ECO:0000256" key="1">
    <source>
        <dbReference type="ARBA" id="ARBA00006139"/>
    </source>
</evidence>
<dbReference type="UniPathway" id="UPA00665"/>